<evidence type="ECO:0008006" key="2">
    <source>
        <dbReference type="Google" id="ProtNLM"/>
    </source>
</evidence>
<comment type="caution">
    <text evidence="1">The sequence shown here is derived from an EMBL/GenBank/DDBJ whole genome shotgun (WGS) entry which is preliminary data.</text>
</comment>
<sequence>MSDAQNTKLSDVVRITRQYQRSIRIDVDLGRSDALEGYICHGTASAVLGSMSRQLLESNQRAFTWTGPFGGGKSSLAVALSSALVPDKKLRAKARKILPLSSMSAFDKAFPVRRGWLVLPLVGKRASIANELAIALKRVKGLNIGLESISPSSVIADLCSASEDGAFDGVLLIIDEMGKFLEATALGAGDDVYFFQELAEAAARTSGNVVVVGILHQSFSQYAARLGIDIRDDWAKVQGRFADIPLVAASDEVVELIGRAIESDKRPSWAVNASEVIAQSIRTRRPAVGVNFSISLNACWPLHPAMAALLGPISKRQFGQNERSTFGFLASVEPNGFLSYLQATTSDFVGWYTPSHYWDYLRANLEPAILSSPDGHRWAQAVEAVERTEAKTSDPLHVSLIKNIAIIDLFRNGSGLAAETDVLLSLFFDKSKSDIDAALEQLSKWRVVLFKKHIGAWSVFEGSDFDIDAAISQARASLPGIDFALLSSLSNLYPIIAKRHYHETGTMRWMELALCRLEDVKQIADNFKPQKGEFGLFLLALPGRDSNLSTALQYCQEYSKITPWPISIGIAPNHKRIDDLGIELLSLQVVQSRHELSGDPVARREVQARLSIVQASLEEQLRAAVINAKWVVGAQEIYSGSRLSTLASNLADITYENAPKLWSELVNRDKLSSNSVKARRDLLYCMLDYEEEESLGIVGFPAERGLYETLLRSTGLHRKDSDGIFRFLPPDEEHASTFKRLWDDAKGLFSDTATRVSVTEIHDLWSAPPYGVRNGAKHVILTAFMLAHKGNIAVYKDGIFIPKLTDADIDEYLQDERRFSLRWIIIDEEKAHILSGIADILKSVGVNSAARDPLEAARGLVSLVFGLPAWSQRTHSISQEARSVRDTLLKASDPHKVLFVDLAAMLEGSSGADYVKALRGPVVELVEAYEALLHRIEATMLETLDAPIDSLDRLRARAETLANVTGDLRQDAFAARLAKHDGSKESIEGILSLAANKPPRDWNDRDIDSSLLEIARFALRFRQTEALVSVRGRTPKSEAFAIVIGAGAQTKTISREFSISDRHTKAVESLSNEIIVRLKAEGMGIDVLLAVLARTGLQLTLDGELPEKSDG</sequence>
<accession>A0A1J5R5F9</accession>
<reference evidence="1" key="1">
    <citation type="submission" date="2016-10" db="EMBL/GenBank/DDBJ databases">
        <title>Sequence of Gallionella enrichment culture.</title>
        <authorList>
            <person name="Poehlein A."/>
            <person name="Muehling M."/>
            <person name="Daniel R."/>
        </authorList>
    </citation>
    <scope>NUCLEOTIDE SEQUENCE</scope>
</reference>
<organism evidence="1">
    <name type="scientific">mine drainage metagenome</name>
    <dbReference type="NCBI Taxonomy" id="410659"/>
    <lineage>
        <taxon>unclassified sequences</taxon>
        <taxon>metagenomes</taxon>
        <taxon>ecological metagenomes</taxon>
    </lineage>
</organism>
<gene>
    <name evidence="1" type="ORF">GALL_269820</name>
</gene>
<name>A0A1J5R5F9_9ZZZZ</name>
<proteinExistence type="predicted"/>
<dbReference type="EMBL" id="MLJW01000269">
    <property type="protein sequence ID" value="OIQ91129.1"/>
    <property type="molecule type" value="Genomic_DNA"/>
</dbReference>
<protein>
    <recommendedName>
        <fullName evidence="2">ATP-binding protein</fullName>
    </recommendedName>
</protein>
<evidence type="ECO:0000313" key="1">
    <source>
        <dbReference type="EMBL" id="OIQ91129.1"/>
    </source>
</evidence>
<dbReference type="AlphaFoldDB" id="A0A1J5R5F9"/>